<evidence type="ECO:0000313" key="2">
    <source>
        <dbReference type="Proteomes" id="UP001324287"/>
    </source>
</evidence>
<dbReference type="EMBL" id="CP141261">
    <property type="protein sequence ID" value="WRL66059.1"/>
    <property type="molecule type" value="Genomic_DNA"/>
</dbReference>
<name>A0ABZ1B5P3_9ACTN</name>
<accession>A0ABZ1B5P3</accession>
<sequence>MSIDVYAVYEDGRVELHGSTAVTDPDNFQAVWVEDGEDER</sequence>
<organism evidence="1 2">
    <name type="scientific">Blastococcus brunescens</name>
    <dbReference type="NCBI Taxonomy" id="1564165"/>
    <lineage>
        <taxon>Bacteria</taxon>
        <taxon>Bacillati</taxon>
        <taxon>Actinomycetota</taxon>
        <taxon>Actinomycetes</taxon>
        <taxon>Geodermatophilales</taxon>
        <taxon>Geodermatophilaceae</taxon>
        <taxon>Blastococcus</taxon>
    </lineage>
</organism>
<keyword evidence="2" id="KW-1185">Reference proteome</keyword>
<gene>
    <name evidence="1" type="ORF">U6N30_11255</name>
</gene>
<dbReference type="RefSeq" id="WP_324277376.1">
    <property type="nucleotide sequence ID" value="NZ_CP141261.1"/>
</dbReference>
<protein>
    <submittedName>
        <fullName evidence="1">Uncharacterized protein</fullName>
    </submittedName>
</protein>
<dbReference type="Proteomes" id="UP001324287">
    <property type="component" value="Chromosome"/>
</dbReference>
<proteinExistence type="predicted"/>
<evidence type="ECO:0000313" key="1">
    <source>
        <dbReference type="EMBL" id="WRL66059.1"/>
    </source>
</evidence>
<reference evidence="1 2" key="1">
    <citation type="submission" date="2023-12" db="EMBL/GenBank/DDBJ databases">
        <title>Blastococcus brunescens sp. nov., an actonobacterium isolated from sandstone collected in sahara desert.</title>
        <authorList>
            <person name="Gtari M."/>
            <person name="Ghodhbane F."/>
        </authorList>
    </citation>
    <scope>NUCLEOTIDE SEQUENCE [LARGE SCALE GENOMIC DNA]</scope>
    <source>
        <strain evidence="1 2">BMG 8361</strain>
    </source>
</reference>